<dbReference type="Gene3D" id="3.40.50.150">
    <property type="entry name" value="Vaccinia Virus protein VP39"/>
    <property type="match status" value="1"/>
</dbReference>
<reference evidence="2" key="1">
    <citation type="journal article" date="2014" name="Int. J. Syst. Evol. Microbiol.">
        <title>Complete genome sequence of Corynebacterium casei LMG S-19264T (=DSM 44701T), isolated from a smear-ripened cheese.</title>
        <authorList>
            <consortium name="US DOE Joint Genome Institute (JGI-PGF)"/>
            <person name="Walter F."/>
            <person name="Albersmeier A."/>
            <person name="Kalinowski J."/>
            <person name="Ruckert C."/>
        </authorList>
    </citation>
    <scope>NUCLEOTIDE SEQUENCE</scope>
    <source>
        <strain evidence="2">CGMCC 1.6293</strain>
    </source>
</reference>
<evidence type="ECO:0000256" key="1">
    <source>
        <dbReference type="SAM" id="MobiDB-lite"/>
    </source>
</evidence>
<gene>
    <name evidence="2" type="ORF">GCM10011534_33190</name>
</gene>
<evidence type="ECO:0000313" key="3">
    <source>
        <dbReference type="Proteomes" id="UP000649829"/>
    </source>
</evidence>
<dbReference type="Proteomes" id="UP000649829">
    <property type="component" value="Unassembled WGS sequence"/>
</dbReference>
<proteinExistence type="predicted"/>
<protein>
    <submittedName>
        <fullName evidence="2">Uncharacterized protein</fullName>
    </submittedName>
</protein>
<organism evidence="2 3">
    <name type="scientific">Pseudooceanicola nanhaiensis</name>
    <dbReference type="NCBI Taxonomy" id="375761"/>
    <lineage>
        <taxon>Bacteria</taxon>
        <taxon>Pseudomonadati</taxon>
        <taxon>Pseudomonadota</taxon>
        <taxon>Alphaproteobacteria</taxon>
        <taxon>Rhodobacterales</taxon>
        <taxon>Paracoccaceae</taxon>
        <taxon>Pseudooceanicola</taxon>
    </lineage>
</organism>
<dbReference type="AlphaFoldDB" id="A0A917T352"/>
<accession>A0A917T352</accession>
<dbReference type="SUPFAM" id="SSF53335">
    <property type="entry name" value="S-adenosyl-L-methionine-dependent methyltransferases"/>
    <property type="match status" value="1"/>
</dbReference>
<reference evidence="2" key="2">
    <citation type="submission" date="2020-09" db="EMBL/GenBank/DDBJ databases">
        <authorList>
            <person name="Sun Q."/>
            <person name="Zhou Y."/>
        </authorList>
    </citation>
    <scope>NUCLEOTIDE SEQUENCE</scope>
    <source>
        <strain evidence="2">CGMCC 1.6293</strain>
    </source>
</reference>
<sequence length="351" mass="39216">MTTSVQQADTVQAELLGLATELAAEMAVPADRRDGAAIRRGWERIELQRRRASALLRRERRRGRDSDAGEARAGHKDVRDRKKALTQLRQRIDMWDQMRDLVARHVAPRRVPIRTARTLATEDGLAILLHNAVYLLANPHTQTPEARAHGCFADIPMPLPQFDMLMIAAYRLLLAQGRTEGARFLDVGSGGGTKVLLASHYFAACDGLEYDTAYAAAGARAMQLVAPETCRVMQGDGLTFEHYGDYDVIYFYRPLNEDALLARLEERIFTQARPGTIILAPYNTSLRPRPDLDGAKVADPVFIAGVSQREADDLRRKAEYTGLEIVRRPRDFPFDTGFWSPILEAAQFNGG</sequence>
<keyword evidence="3" id="KW-1185">Reference proteome</keyword>
<evidence type="ECO:0000313" key="2">
    <source>
        <dbReference type="EMBL" id="GGM08541.1"/>
    </source>
</evidence>
<dbReference type="EMBL" id="BMLF01000002">
    <property type="protein sequence ID" value="GGM08541.1"/>
    <property type="molecule type" value="Genomic_DNA"/>
</dbReference>
<feature type="compositionally biased region" description="Basic and acidic residues" evidence="1">
    <location>
        <begin position="62"/>
        <end position="80"/>
    </location>
</feature>
<dbReference type="InterPro" id="IPR029063">
    <property type="entry name" value="SAM-dependent_MTases_sf"/>
</dbReference>
<comment type="caution">
    <text evidence="2">The sequence shown here is derived from an EMBL/GenBank/DDBJ whole genome shotgun (WGS) entry which is preliminary data.</text>
</comment>
<feature type="region of interest" description="Disordered" evidence="1">
    <location>
        <begin position="57"/>
        <end position="82"/>
    </location>
</feature>
<dbReference type="RefSeq" id="WP_028286910.1">
    <property type="nucleotide sequence ID" value="NZ_BMLF01000002.1"/>
</dbReference>
<name>A0A917T352_9RHOB</name>
<dbReference type="CDD" id="cd02440">
    <property type="entry name" value="AdoMet_MTases"/>
    <property type="match status" value="1"/>
</dbReference>